<protein>
    <submittedName>
        <fullName evidence="1">Uncharacterized protein</fullName>
    </submittedName>
</protein>
<dbReference type="AlphaFoldDB" id="A0A1M5E4D6"/>
<gene>
    <name evidence="1" type="ORF">SAMN02745131_03417</name>
</gene>
<dbReference type="RefSeq" id="WP_072836550.1">
    <property type="nucleotide sequence ID" value="NZ_FQUU01000017.1"/>
</dbReference>
<accession>A0A1M5E4D6</accession>
<proteinExistence type="predicted"/>
<keyword evidence="2" id="KW-1185">Reference proteome</keyword>
<dbReference type="EMBL" id="FQUU01000017">
    <property type="protein sequence ID" value="SHF74109.1"/>
    <property type="molecule type" value="Genomic_DNA"/>
</dbReference>
<reference evidence="1 2" key="1">
    <citation type="submission" date="2016-11" db="EMBL/GenBank/DDBJ databases">
        <authorList>
            <person name="Jaros S."/>
            <person name="Januszkiewicz K."/>
            <person name="Wedrychowicz H."/>
        </authorList>
    </citation>
    <scope>NUCLEOTIDE SEQUENCE [LARGE SCALE GENOMIC DNA]</scope>
    <source>
        <strain evidence="1 2">DSM 18119</strain>
    </source>
</reference>
<sequence>MKLHTPAFGVAINKIHGINNEENGLKGENYFLFSSLFFLKKGTDGNEIYQKEAPAGYRWQGYFSPIPYFYEEASIHWDDEVKKKL</sequence>
<organism evidence="1 2">
    <name type="scientific">Flavisolibacter ginsengisoli DSM 18119</name>
    <dbReference type="NCBI Taxonomy" id="1121884"/>
    <lineage>
        <taxon>Bacteria</taxon>
        <taxon>Pseudomonadati</taxon>
        <taxon>Bacteroidota</taxon>
        <taxon>Chitinophagia</taxon>
        <taxon>Chitinophagales</taxon>
        <taxon>Chitinophagaceae</taxon>
        <taxon>Flavisolibacter</taxon>
    </lineage>
</organism>
<evidence type="ECO:0000313" key="1">
    <source>
        <dbReference type="EMBL" id="SHF74109.1"/>
    </source>
</evidence>
<name>A0A1M5E4D6_9BACT</name>
<evidence type="ECO:0000313" key="2">
    <source>
        <dbReference type="Proteomes" id="UP000184048"/>
    </source>
</evidence>
<dbReference type="Proteomes" id="UP000184048">
    <property type="component" value="Unassembled WGS sequence"/>
</dbReference>